<dbReference type="PANTHER" id="PTHR35037:SF3">
    <property type="entry name" value="C-TERMINAL REGION OF AIDA-LIKE PROTEIN"/>
    <property type="match status" value="1"/>
</dbReference>
<evidence type="ECO:0000313" key="5">
    <source>
        <dbReference type="Proteomes" id="UP000242915"/>
    </source>
</evidence>
<keyword evidence="2" id="KW-0732">Signal</keyword>
<dbReference type="Proteomes" id="UP000242915">
    <property type="component" value="Unassembled WGS sequence"/>
</dbReference>
<dbReference type="Gene3D" id="2.40.128.130">
    <property type="entry name" value="Autotransporter beta-domain"/>
    <property type="match status" value="1"/>
</dbReference>
<accession>A0A239FWX5</accession>
<dbReference type="InterPro" id="IPR012332">
    <property type="entry name" value="Autotransporter_pectin_lyase_C"/>
</dbReference>
<dbReference type="InterPro" id="IPR005546">
    <property type="entry name" value="Autotransporte_beta"/>
</dbReference>
<dbReference type="InterPro" id="IPR011050">
    <property type="entry name" value="Pectin_lyase_fold/virulence"/>
</dbReference>
<dbReference type="Pfam" id="PF18883">
    <property type="entry name" value="AC_1"/>
    <property type="match status" value="1"/>
</dbReference>
<evidence type="ECO:0000259" key="3">
    <source>
        <dbReference type="PROSITE" id="PS51208"/>
    </source>
</evidence>
<dbReference type="GO" id="GO:0019867">
    <property type="term" value="C:outer membrane"/>
    <property type="evidence" value="ECO:0007669"/>
    <property type="project" value="InterPro"/>
</dbReference>
<gene>
    <name evidence="4" type="ORF">SAMN05216255_2823</name>
</gene>
<dbReference type="SUPFAM" id="SSF51126">
    <property type="entry name" value="Pectin lyase-like"/>
    <property type="match status" value="1"/>
</dbReference>
<proteinExistence type="predicted"/>
<dbReference type="PROSITE" id="PS51208">
    <property type="entry name" value="AUTOTRANSPORTER"/>
    <property type="match status" value="1"/>
</dbReference>
<dbReference type="AlphaFoldDB" id="A0A239FWX5"/>
<dbReference type="InterPro" id="IPR051551">
    <property type="entry name" value="Autotransporter_adhesion"/>
</dbReference>
<reference evidence="5" key="1">
    <citation type="submission" date="2017-06" db="EMBL/GenBank/DDBJ databases">
        <authorList>
            <person name="Varghese N."/>
            <person name="Submissions S."/>
        </authorList>
    </citation>
    <scope>NUCLEOTIDE SEQUENCE [LARGE SCALE GENOMIC DNA]</scope>
    <source>
        <strain evidence="5">CIP 108523</strain>
    </source>
</reference>
<dbReference type="Gene3D" id="2.160.20.20">
    <property type="match status" value="1"/>
</dbReference>
<dbReference type="RefSeq" id="WP_089360227.1">
    <property type="nucleotide sequence ID" value="NZ_FZOG01000003.1"/>
</dbReference>
<dbReference type="InterPro" id="IPR036709">
    <property type="entry name" value="Autotransporte_beta_dom_sf"/>
</dbReference>
<feature type="domain" description="Autotransporter" evidence="3">
    <location>
        <begin position="910"/>
        <end position="1193"/>
    </location>
</feature>
<keyword evidence="5" id="KW-1185">Reference proteome</keyword>
<name>A0A239FWX5_9PSED</name>
<sequence length="1193" mass="123011">MKRTTKDNAPLTFNLRAGRQGNALQSVSFSALLVLVLGGSSSAYAACVNRPGIGATEGSTCTSAGTSFSSDTINVPIRSSAKSSLTLTAPEVSAEVLPSTPDGNRAVVFARDAALNIEGSLTGILNGAEGTETGQLLRSTLGGSIVVGGDTRLITTQANAIAIDANRGNILLKGNLDAVSRGRAGTSNKAAVRLGQGLRASNGASIRVQGDTQLDVVSRAIEANGTPGSQIELTNLKSRSESFGIIATGEDNAVVVTGEQVDIQVSGDNSEGIYVAEGANVIIDSAGGNTRNAKDSTIVFNTPGASLATLGDASDALRVQNSNGDSRILIGAGTITTGTANSGYDSEGAFALVRGGPGVAQVDMSGGSILTFAEEAEGIAVQADNNAASRIDNDSIINFSGGSVTTRGNSAVGLLAQSDPLSKGNVTINQSGGSVTTSGTGERQQLSHGILAEATGSGNSTINQSGGTVSTTGNGSHGLYGYSISGDVNINQSATASAQASGENASALVAEAVSPEQRYAIKAAGTLIGGSGQGAGIRTSTQANGSLELGATAKVSAASGIAILDGSGNSTITSAGTITGDILTNAGDDQLNLLAGSVTNGSVIMGKGDDRTTIEDGADITEVSLFDGGEGVNDSLSFAGGERNIAADSLQNWEAVVLDAGARINFDSPGLSVGSSDNATERGLIINQGATLRARQSSFTVSGDVNNSGTIDLQNNSAGDRFVIATNPGDASGNYHGQDASLKIDTVLGGDNSPTDKLVIQGDSTGSTRLSVNNLGGSGAQTGNGIEVVQVAGNSNGVFALNGDYITKDNQQAVVAGAYAYTLHKTETGDWSLTSAITASPDTPVDPLVPMTPSEPRYSPSAALYQQYGQALLDMNSLPTMQQRVGNRYWHAADGTAQSRTTTSIDGEQTYIENGAGWARVEGSYQRNRPNAGTIDADSTTNRWKMQAGLDALLNEDQQGNKLIGGLTAHYGTSSSQVESFFGDGNIDSRGYGVGLTLTWLQENGFYIDSQASANWYKTDIDSDETDRQLASDNDGFGYAFSVESGKQLKLNETLSLTPQAQLIYSKVDFDSFTDEFNTHTSLDSADSLRSRLGVSLDHDSRWLDDTNKIRRSHVYAISNLYYELLDGTQVDVADVKLKNRPERLWTGLGVGGSYNWNEDKLSLYGEVSVDSSVNNFGDSTAVNGTVGMRLRF</sequence>
<evidence type="ECO:0000256" key="1">
    <source>
        <dbReference type="SAM" id="MobiDB-lite"/>
    </source>
</evidence>
<dbReference type="NCBIfam" id="TIGR01414">
    <property type="entry name" value="autotrans_barl"/>
    <property type="match status" value="1"/>
</dbReference>
<feature type="chain" id="PRO_5012805601" evidence="2">
    <location>
        <begin position="46"/>
        <end position="1193"/>
    </location>
</feature>
<organism evidence="4 5">
    <name type="scientific">Pseudomonas segetis</name>
    <dbReference type="NCBI Taxonomy" id="298908"/>
    <lineage>
        <taxon>Bacteria</taxon>
        <taxon>Pseudomonadati</taxon>
        <taxon>Pseudomonadota</taxon>
        <taxon>Gammaproteobacteria</taxon>
        <taxon>Pseudomonadales</taxon>
        <taxon>Pseudomonadaceae</taxon>
        <taxon>Pseudomonas</taxon>
    </lineage>
</organism>
<evidence type="ECO:0000256" key="2">
    <source>
        <dbReference type="SAM" id="SignalP"/>
    </source>
</evidence>
<dbReference type="InterPro" id="IPR006315">
    <property type="entry name" value="OM_autotransptr_brl_dom"/>
</dbReference>
<dbReference type="CDD" id="cd01344">
    <property type="entry name" value="PL2_Passenger_AT"/>
    <property type="match status" value="1"/>
</dbReference>
<dbReference type="Pfam" id="PF03797">
    <property type="entry name" value="Autotransporter"/>
    <property type="match status" value="1"/>
</dbReference>
<feature type="compositionally biased region" description="Low complexity" evidence="1">
    <location>
        <begin position="431"/>
        <end position="441"/>
    </location>
</feature>
<dbReference type="SUPFAM" id="SSF103515">
    <property type="entry name" value="Autotransporter"/>
    <property type="match status" value="1"/>
</dbReference>
<dbReference type="EMBL" id="FZOG01000003">
    <property type="protein sequence ID" value="SNS61676.1"/>
    <property type="molecule type" value="Genomic_DNA"/>
</dbReference>
<protein>
    <submittedName>
        <fullName evidence="4">Outer membrane autotransporter barrel domain-containing protein</fullName>
    </submittedName>
</protein>
<dbReference type="SMART" id="SM00869">
    <property type="entry name" value="Autotransporter"/>
    <property type="match status" value="1"/>
</dbReference>
<dbReference type="InterPro" id="IPR043990">
    <property type="entry name" value="AC_1"/>
</dbReference>
<feature type="region of interest" description="Disordered" evidence="1">
    <location>
        <begin position="423"/>
        <end position="444"/>
    </location>
</feature>
<dbReference type="PANTHER" id="PTHR35037">
    <property type="entry name" value="C-TERMINAL REGION OF AIDA-LIKE PROTEIN"/>
    <property type="match status" value="1"/>
</dbReference>
<feature type="signal peptide" evidence="2">
    <location>
        <begin position="1"/>
        <end position="45"/>
    </location>
</feature>
<evidence type="ECO:0000313" key="4">
    <source>
        <dbReference type="EMBL" id="SNS61676.1"/>
    </source>
</evidence>